<proteinExistence type="predicted"/>
<protein>
    <submittedName>
        <fullName evidence="1">2-methylisocitrate lyase-like PEP mutase family enzyme</fullName>
    </submittedName>
</protein>
<evidence type="ECO:0000313" key="1">
    <source>
        <dbReference type="EMBL" id="MBB6450719.1"/>
    </source>
</evidence>
<keyword evidence="2" id="KW-1185">Reference proteome</keyword>
<evidence type="ECO:0000313" key="2">
    <source>
        <dbReference type="Proteomes" id="UP000568839"/>
    </source>
</evidence>
<dbReference type="Pfam" id="PF13714">
    <property type="entry name" value="PEP_mutase"/>
    <property type="match status" value="1"/>
</dbReference>
<dbReference type="GO" id="GO:0016829">
    <property type="term" value="F:lyase activity"/>
    <property type="evidence" value="ECO:0007669"/>
    <property type="project" value="UniProtKB-KW"/>
</dbReference>
<dbReference type="InterPro" id="IPR015813">
    <property type="entry name" value="Pyrv/PenolPyrv_kinase-like_dom"/>
</dbReference>
<dbReference type="Proteomes" id="UP000568839">
    <property type="component" value="Unassembled WGS sequence"/>
</dbReference>
<dbReference type="SUPFAM" id="SSF51621">
    <property type="entry name" value="Phosphoenolpyruvate/pyruvate domain"/>
    <property type="match status" value="1"/>
</dbReference>
<sequence>MQWNQTEHKRHQSYQDFSNGELTMIPAVHDPLSAQTVEQKGFQMAVLPTEDVAKICGYATSYAVNATEMITAARAITQVTSLGLIVQLPMDVRSCQQIIRQVYELRQIGVQVIQFDDEKGFSAGELKQVITQLKHYFPDISIVMTIQADASITGIEEAIKKANESLRSGVDFIYFEGLTTEGEYLYVSQFTNGPLLADMNEKNKQWLSMNQLQEMGYHATIIHGGCIRLMKKMYEEAFEDS</sequence>
<gene>
    <name evidence="1" type="ORF">HNR44_002709</name>
</gene>
<dbReference type="PANTHER" id="PTHR42905">
    <property type="entry name" value="PHOSPHOENOLPYRUVATE CARBOXYLASE"/>
    <property type="match status" value="1"/>
</dbReference>
<dbReference type="Gene3D" id="3.20.20.60">
    <property type="entry name" value="Phosphoenolpyruvate-binding domains"/>
    <property type="match status" value="1"/>
</dbReference>
<reference evidence="1 2" key="1">
    <citation type="submission" date="2020-08" db="EMBL/GenBank/DDBJ databases">
        <title>Genomic Encyclopedia of Type Strains, Phase IV (KMG-IV): sequencing the most valuable type-strain genomes for metagenomic binning, comparative biology and taxonomic classification.</title>
        <authorList>
            <person name="Goeker M."/>
        </authorList>
    </citation>
    <scope>NUCLEOTIDE SEQUENCE [LARGE SCALE GENOMIC DNA]</scope>
    <source>
        <strain evidence="1 2">DSM 21769</strain>
    </source>
</reference>
<dbReference type="EMBL" id="JACHHJ010000004">
    <property type="protein sequence ID" value="MBB6450719.1"/>
    <property type="molecule type" value="Genomic_DNA"/>
</dbReference>
<keyword evidence="1" id="KW-0456">Lyase</keyword>
<organism evidence="1 2">
    <name type="scientific">Geomicrobium halophilum</name>
    <dbReference type="NCBI Taxonomy" id="549000"/>
    <lineage>
        <taxon>Bacteria</taxon>
        <taxon>Bacillati</taxon>
        <taxon>Bacillota</taxon>
        <taxon>Bacilli</taxon>
        <taxon>Bacillales</taxon>
        <taxon>Geomicrobium</taxon>
    </lineage>
</organism>
<accession>A0A841PPP8</accession>
<dbReference type="AlphaFoldDB" id="A0A841PPP8"/>
<dbReference type="RefSeq" id="WP_184404786.1">
    <property type="nucleotide sequence ID" value="NZ_JACHHJ010000004.1"/>
</dbReference>
<comment type="caution">
    <text evidence="1">The sequence shown here is derived from an EMBL/GenBank/DDBJ whole genome shotgun (WGS) entry which is preliminary data.</text>
</comment>
<name>A0A841PPP8_9BACL</name>
<dbReference type="PANTHER" id="PTHR42905:SF5">
    <property type="entry name" value="CARBOXYVINYL-CARBOXYPHOSPHONATE PHOSPHORYLMUTASE, CHLOROPLASTIC"/>
    <property type="match status" value="1"/>
</dbReference>
<dbReference type="InterPro" id="IPR040442">
    <property type="entry name" value="Pyrv_kinase-like_dom_sf"/>
</dbReference>